<dbReference type="GeneID" id="66106241"/>
<feature type="transmembrane region" description="Helical" evidence="2">
    <location>
        <begin position="50"/>
        <end position="69"/>
    </location>
</feature>
<organism evidence="3 4">
    <name type="scientific">Guyanagaster necrorhizus</name>
    <dbReference type="NCBI Taxonomy" id="856835"/>
    <lineage>
        <taxon>Eukaryota</taxon>
        <taxon>Fungi</taxon>
        <taxon>Dikarya</taxon>
        <taxon>Basidiomycota</taxon>
        <taxon>Agaricomycotina</taxon>
        <taxon>Agaricomycetes</taxon>
        <taxon>Agaricomycetidae</taxon>
        <taxon>Agaricales</taxon>
        <taxon>Marasmiineae</taxon>
        <taxon>Physalacriaceae</taxon>
        <taxon>Guyanagaster</taxon>
    </lineage>
</organism>
<evidence type="ECO:0000313" key="4">
    <source>
        <dbReference type="Proteomes" id="UP000812287"/>
    </source>
</evidence>
<protein>
    <submittedName>
        <fullName evidence="3">Uncharacterized protein</fullName>
    </submittedName>
</protein>
<dbReference type="EMBL" id="MU250523">
    <property type="protein sequence ID" value="KAG7453293.1"/>
    <property type="molecule type" value="Genomic_DNA"/>
</dbReference>
<sequence length="327" mass="36961">MSSSPEFELEFRNTMLNVTMMESLAHGIYTTVVVFTLWMIAVNEKHRARIFMGAVIVTMYLIATTHLIVRWCYVRGAFISHGQTDETQFDYLFNAPKWMLISSVSFTLNTIIADFVVVWRCWTVWEQKWIVAVIPSLCNIVGIGMRLRVPFRWLQYVSASDDATTRERVERSSDRLALAVHVYIGGDKLTQLQSHRSYKFSKVICTLIESAAMYAVSMIVTLAFYKQGGLDANFPISITSTVTGLAPALIVAQVVCGSTRPATMWQEPPRSILEFNRTLDPTSTFPAMRLDIHEDSGASTSSDERLTERESDPEKEWGKDQVGDEAV</sequence>
<feature type="transmembrane region" description="Helical" evidence="2">
    <location>
        <begin position="236"/>
        <end position="256"/>
    </location>
</feature>
<dbReference type="Proteomes" id="UP000812287">
    <property type="component" value="Unassembled WGS sequence"/>
</dbReference>
<evidence type="ECO:0000256" key="1">
    <source>
        <dbReference type="SAM" id="MobiDB-lite"/>
    </source>
</evidence>
<feature type="transmembrane region" description="Helical" evidence="2">
    <location>
        <begin position="203"/>
        <end position="224"/>
    </location>
</feature>
<keyword evidence="2" id="KW-1133">Transmembrane helix</keyword>
<keyword evidence="4" id="KW-1185">Reference proteome</keyword>
<accession>A0A9P7W701</accession>
<comment type="caution">
    <text evidence="3">The sequence shown here is derived from an EMBL/GenBank/DDBJ whole genome shotgun (WGS) entry which is preliminary data.</text>
</comment>
<reference evidence="3" key="1">
    <citation type="submission" date="2020-11" db="EMBL/GenBank/DDBJ databases">
        <title>Adaptations for nitrogen fixation in a non-lichenized fungal sporocarp promotes dispersal by wood-feeding termites.</title>
        <authorList>
            <consortium name="DOE Joint Genome Institute"/>
            <person name="Koch R.A."/>
            <person name="Yoon G."/>
            <person name="Arayal U."/>
            <person name="Lail K."/>
            <person name="Amirebrahimi M."/>
            <person name="Labutti K."/>
            <person name="Lipzen A."/>
            <person name="Riley R."/>
            <person name="Barry K."/>
            <person name="Henrissat B."/>
            <person name="Grigoriev I.V."/>
            <person name="Herr J.R."/>
            <person name="Aime M.C."/>
        </authorList>
    </citation>
    <scope>NUCLEOTIDE SEQUENCE</scope>
    <source>
        <strain evidence="3">MCA 3950</strain>
    </source>
</reference>
<dbReference type="OrthoDB" id="2873242at2759"/>
<proteinExistence type="predicted"/>
<evidence type="ECO:0000313" key="3">
    <source>
        <dbReference type="EMBL" id="KAG7453293.1"/>
    </source>
</evidence>
<evidence type="ECO:0000256" key="2">
    <source>
        <dbReference type="SAM" id="Phobius"/>
    </source>
</evidence>
<feature type="transmembrane region" description="Helical" evidence="2">
    <location>
        <begin position="24"/>
        <end position="43"/>
    </location>
</feature>
<feature type="transmembrane region" description="Helical" evidence="2">
    <location>
        <begin position="98"/>
        <end position="119"/>
    </location>
</feature>
<feature type="region of interest" description="Disordered" evidence="1">
    <location>
        <begin position="293"/>
        <end position="327"/>
    </location>
</feature>
<dbReference type="AlphaFoldDB" id="A0A9P7W701"/>
<keyword evidence="2" id="KW-0812">Transmembrane</keyword>
<gene>
    <name evidence="3" type="ORF">BT62DRAFT_915547</name>
</gene>
<dbReference type="RefSeq" id="XP_043046793.1">
    <property type="nucleotide sequence ID" value="XM_043183944.1"/>
</dbReference>
<name>A0A9P7W701_9AGAR</name>
<keyword evidence="2" id="KW-0472">Membrane</keyword>